<accession>A0A1J1C8H8</accession>
<dbReference type="KEGG" id="caby:Cabys_2202"/>
<dbReference type="GO" id="GO:0016491">
    <property type="term" value="F:oxidoreductase activity"/>
    <property type="evidence" value="ECO:0007669"/>
    <property type="project" value="InterPro"/>
</dbReference>
<dbReference type="Proteomes" id="UP000183868">
    <property type="component" value="Chromosome"/>
</dbReference>
<evidence type="ECO:0000313" key="3">
    <source>
        <dbReference type="EMBL" id="APF18951.1"/>
    </source>
</evidence>
<sequence length="101" mass="11102">MSKVLFVAFLLMGILMIPFQSKAQVLGPCGQSPDEKATVTVKKDVVKESALKVNPIPLPGQRAIDFELTGVVGNEIKTVKLSDYQGKWRILCFFPAAFTFV</sequence>
<keyword evidence="1" id="KW-0732">Signal</keyword>
<dbReference type="InterPro" id="IPR000866">
    <property type="entry name" value="AhpC/TSA"/>
</dbReference>
<feature type="domain" description="Alkyl hydroperoxide reductase subunit C/ Thiol specific antioxidant" evidence="2">
    <location>
        <begin position="59"/>
        <end position="101"/>
    </location>
</feature>
<feature type="chain" id="PRO_5009618358" evidence="1">
    <location>
        <begin position="24"/>
        <end position="101"/>
    </location>
</feature>
<protein>
    <submittedName>
        <fullName evidence="3">AhpC/TSA family protein</fullName>
    </submittedName>
</protein>
<organism evidence="3 4">
    <name type="scientific">Caldithrix abyssi DSM 13497</name>
    <dbReference type="NCBI Taxonomy" id="880073"/>
    <lineage>
        <taxon>Bacteria</taxon>
        <taxon>Pseudomonadati</taxon>
        <taxon>Calditrichota</taxon>
        <taxon>Calditrichia</taxon>
        <taxon>Calditrichales</taxon>
        <taxon>Calditrichaceae</taxon>
        <taxon>Caldithrix</taxon>
    </lineage>
</organism>
<name>A0A1J1C8H8_CALAY</name>
<reference evidence="3 4" key="1">
    <citation type="submission" date="2016-11" db="EMBL/GenBank/DDBJ databases">
        <title>Genomic analysis of Caldithrix abyssi and proposal of a novel bacterial phylum Caldithrichaeota.</title>
        <authorList>
            <person name="Kublanov I."/>
            <person name="Sigalova O."/>
            <person name="Gavrilov S."/>
            <person name="Lebedinsky A."/>
            <person name="Ivanova N."/>
            <person name="Daum C."/>
            <person name="Reddy T."/>
            <person name="Klenk H.P."/>
            <person name="Goker M."/>
            <person name="Reva O."/>
            <person name="Miroshnichenko M."/>
            <person name="Kyprides N."/>
            <person name="Woyke T."/>
            <person name="Gelfand M."/>
        </authorList>
    </citation>
    <scope>NUCLEOTIDE SEQUENCE [LARGE SCALE GENOMIC DNA]</scope>
    <source>
        <strain evidence="3 4">LF13</strain>
    </source>
</reference>
<dbReference type="Pfam" id="PF00578">
    <property type="entry name" value="AhpC-TSA"/>
    <property type="match status" value="1"/>
</dbReference>
<dbReference type="Gene3D" id="3.40.30.10">
    <property type="entry name" value="Glutaredoxin"/>
    <property type="match status" value="1"/>
</dbReference>
<evidence type="ECO:0000256" key="1">
    <source>
        <dbReference type="SAM" id="SignalP"/>
    </source>
</evidence>
<dbReference type="InterPro" id="IPR036249">
    <property type="entry name" value="Thioredoxin-like_sf"/>
</dbReference>
<feature type="signal peptide" evidence="1">
    <location>
        <begin position="1"/>
        <end position="23"/>
    </location>
</feature>
<dbReference type="EMBL" id="CP018099">
    <property type="protein sequence ID" value="APF18951.1"/>
    <property type="molecule type" value="Genomic_DNA"/>
</dbReference>
<evidence type="ECO:0000259" key="2">
    <source>
        <dbReference type="Pfam" id="PF00578"/>
    </source>
</evidence>
<dbReference type="SUPFAM" id="SSF52833">
    <property type="entry name" value="Thioredoxin-like"/>
    <property type="match status" value="1"/>
</dbReference>
<gene>
    <name evidence="3" type="ORF">Cabys_2202</name>
</gene>
<evidence type="ECO:0000313" key="4">
    <source>
        <dbReference type="Proteomes" id="UP000183868"/>
    </source>
</evidence>
<dbReference type="GO" id="GO:0016209">
    <property type="term" value="F:antioxidant activity"/>
    <property type="evidence" value="ECO:0007669"/>
    <property type="project" value="InterPro"/>
</dbReference>
<proteinExistence type="predicted"/>
<dbReference type="AlphaFoldDB" id="A0A1J1C8H8"/>